<dbReference type="GO" id="GO:0008270">
    <property type="term" value="F:zinc ion binding"/>
    <property type="evidence" value="ECO:0007669"/>
    <property type="project" value="InterPro"/>
</dbReference>
<sequence length="534" mass="59114">MDMGDRPVYRRRLRIACDPCHERKRKCDGGRPCNMCLGYGYDCSYRPSPRSRQSQKHAGRPRSAQQHSPTYLRSVESNSGAAFARLLTMTLESSDQSASPMRLLAWNLWLGERQTAARPMHHETLTAILSEAEMRHLAAFYFKNFHPCYSFIDKNMLLQSISNTWNEQRRSNAQEALLSGVGALAHLFSNTQDIETELSLVALAKHLLDPSVADPPSLHSATAWVLRTAYLRVTAKPEEAWLASCTALHIIDAAGLVSNTSRGSAFTASQDPVNIHLRKRVIGVAQHLNIWMSYDLGRSRVSLPNIDTAPPSPQPGEYTVELLDILPYSQDLDPTNELGVDSLVAALVDVLNRTHTEAPSVLAQCNLMLCIHRRLHASKLEVPETLISKVLALIRKGIHAVHANVAAALPWHHVAYIPFQAVCTLLVIDTVQSFALLSEALACVIAVHDAYPTDATREAAAAACTLLKLHRRRREAELKKHSDMLSLYPSVDFPFHDGDGDALSGASLQDLAWFNEFLAHSNPGLDLDPLMQAL</sequence>
<dbReference type="InterPro" id="IPR052478">
    <property type="entry name" value="Metabolite_Synth_Reg"/>
</dbReference>
<reference evidence="9 10" key="2">
    <citation type="journal article" date="2013" name="PLoS Genet.">
        <title>Comparative genome structure, secondary metabolite, and effector coding capacity across Cochliobolus pathogens.</title>
        <authorList>
            <person name="Condon B.J."/>
            <person name="Leng Y."/>
            <person name="Wu D."/>
            <person name="Bushley K.E."/>
            <person name="Ohm R.A."/>
            <person name="Otillar R."/>
            <person name="Martin J."/>
            <person name="Schackwitz W."/>
            <person name="Grimwood J."/>
            <person name="MohdZainudin N."/>
            <person name="Xue C."/>
            <person name="Wang R."/>
            <person name="Manning V.A."/>
            <person name="Dhillon B."/>
            <person name="Tu Z.J."/>
            <person name="Steffenson B.J."/>
            <person name="Salamov A."/>
            <person name="Sun H."/>
            <person name="Lowry S."/>
            <person name="LaButti K."/>
            <person name="Han J."/>
            <person name="Copeland A."/>
            <person name="Lindquist E."/>
            <person name="Barry K."/>
            <person name="Schmutz J."/>
            <person name="Baker S.E."/>
            <person name="Ciuffetti L.M."/>
            <person name="Grigoriev I.V."/>
            <person name="Zhong S."/>
            <person name="Turgeon B.G."/>
        </authorList>
    </citation>
    <scope>NUCLEOTIDE SEQUENCE [LARGE SCALE GENOMIC DNA]</scope>
    <source>
        <strain evidence="10">28A</strain>
    </source>
</reference>
<dbReference type="Pfam" id="PF00172">
    <property type="entry name" value="Zn_clus"/>
    <property type="match status" value="1"/>
</dbReference>
<evidence type="ECO:0000256" key="6">
    <source>
        <dbReference type="ARBA" id="ARBA00023242"/>
    </source>
</evidence>
<keyword evidence="3" id="KW-0805">Transcription regulation</keyword>
<dbReference type="eggNOG" id="KOG0255">
    <property type="taxonomic scope" value="Eukaryota"/>
</dbReference>
<evidence type="ECO:0000256" key="4">
    <source>
        <dbReference type="ARBA" id="ARBA00023125"/>
    </source>
</evidence>
<dbReference type="SMART" id="SM00066">
    <property type="entry name" value="GAL4"/>
    <property type="match status" value="1"/>
</dbReference>
<dbReference type="Pfam" id="PF04082">
    <property type="entry name" value="Fungal_trans"/>
    <property type="match status" value="1"/>
</dbReference>
<dbReference type="GeneID" id="19396897"/>
<accession>R0IZ30</accession>
<evidence type="ECO:0000256" key="5">
    <source>
        <dbReference type="ARBA" id="ARBA00023163"/>
    </source>
</evidence>
<dbReference type="EMBL" id="KB908504">
    <property type="protein sequence ID" value="EOA89806.1"/>
    <property type="molecule type" value="Genomic_DNA"/>
</dbReference>
<keyword evidence="4" id="KW-0238">DNA-binding</keyword>
<dbReference type="GO" id="GO:0003677">
    <property type="term" value="F:DNA binding"/>
    <property type="evidence" value="ECO:0007669"/>
    <property type="project" value="UniProtKB-KW"/>
</dbReference>
<dbReference type="GO" id="GO:0000981">
    <property type="term" value="F:DNA-binding transcription factor activity, RNA polymerase II-specific"/>
    <property type="evidence" value="ECO:0007669"/>
    <property type="project" value="InterPro"/>
</dbReference>
<feature type="region of interest" description="Disordered" evidence="7">
    <location>
        <begin position="48"/>
        <end position="72"/>
    </location>
</feature>
<dbReference type="CDD" id="cd12148">
    <property type="entry name" value="fungal_TF_MHR"/>
    <property type="match status" value="1"/>
</dbReference>
<name>R0IZ30_EXST2</name>
<evidence type="ECO:0000256" key="1">
    <source>
        <dbReference type="ARBA" id="ARBA00022723"/>
    </source>
</evidence>
<dbReference type="PROSITE" id="PS00463">
    <property type="entry name" value="ZN2_CY6_FUNGAL_1"/>
    <property type="match status" value="1"/>
</dbReference>
<dbReference type="HOGENOM" id="CLU_019691_1_0_1"/>
<dbReference type="PROSITE" id="PS50048">
    <property type="entry name" value="ZN2_CY6_FUNGAL_2"/>
    <property type="match status" value="1"/>
</dbReference>
<proteinExistence type="predicted"/>
<feature type="compositionally biased region" description="Polar residues" evidence="7">
    <location>
        <begin position="63"/>
        <end position="72"/>
    </location>
</feature>
<keyword evidence="2" id="KW-0862">Zinc</keyword>
<dbReference type="GO" id="GO:0006351">
    <property type="term" value="P:DNA-templated transcription"/>
    <property type="evidence" value="ECO:0007669"/>
    <property type="project" value="InterPro"/>
</dbReference>
<dbReference type="InterPro" id="IPR036864">
    <property type="entry name" value="Zn2-C6_fun-type_DNA-bd_sf"/>
</dbReference>
<evidence type="ECO:0000313" key="10">
    <source>
        <dbReference type="Proteomes" id="UP000016935"/>
    </source>
</evidence>
<dbReference type="InterPro" id="IPR001138">
    <property type="entry name" value="Zn2Cys6_DnaBD"/>
</dbReference>
<evidence type="ECO:0000313" key="9">
    <source>
        <dbReference type="EMBL" id="EOA89806.1"/>
    </source>
</evidence>
<gene>
    <name evidence="9" type="ORF">SETTUDRAFT_146995</name>
</gene>
<keyword evidence="5" id="KW-0804">Transcription</keyword>
<evidence type="ECO:0000256" key="7">
    <source>
        <dbReference type="SAM" id="MobiDB-lite"/>
    </source>
</evidence>
<evidence type="ECO:0000256" key="2">
    <source>
        <dbReference type="ARBA" id="ARBA00022833"/>
    </source>
</evidence>
<keyword evidence="10" id="KW-1185">Reference proteome</keyword>
<dbReference type="Gene3D" id="4.10.240.10">
    <property type="entry name" value="Zn(2)-C6 fungal-type DNA-binding domain"/>
    <property type="match status" value="1"/>
</dbReference>
<dbReference type="CDD" id="cd00067">
    <property type="entry name" value="GAL4"/>
    <property type="match status" value="1"/>
</dbReference>
<dbReference type="SUPFAM" id="SSF57701">
    <property type="entry name" value="Zn2/Cys6 DNA-binding domain"/>
    <property type="match status" value="1"/>
</dbReference>
<dbReference type="GO" id="GO:0009410">
    <property type="term" value="P:response to xenobiotic stimulus"/>
    <property type="evidence" value="ECO:0007669"/>
    <property type="project" value="TreeGrafter"/>
</dbReference>
<organism evidence="9 10">
    <name type="scientific">Exserohilum turcicum (strain 28A)</name>
    <name type="common">Northern leaf blight fungus</name>
    <name type="synonym">Setosphaeria turcica</name>
    <dbReference type="NCBI Taxonomy" id="671987"/>
    <lineage>
        <taxon>Eukaryota</taxon>
        <taxon>Fungi</taxon>
        <taxon>Dikarya</taxon>
        <taxon>Ascomycota</taxon>
        <taxon>Pezizomycotina</taxon>
        <taxon>Dothideomycetes</taxon>
        <taxon>Pleosporomycetidae</taxon>
        <taxon>Pleosporales</taxon>
        <taxon>Pleosporineae</taxon>
        <taxon>Pleosporaceae</taxon>
        <taxon>Exserohilum</taxon>
    </lineage>
</organism>
<dbReference type="AlphaFoldDB" id="R0IZ30"/>
<protein>
    <recommendedName>
        <fullName evidence="8">Zn(2)-C6 fungal-type domain-containing protein</fullName>
    </recommendedName>
</protein>
<evidence type="ECO:0000259" key="8">
    <source>
        <dbReference type="PROSITE" id="PS50048"/>
    </source>
</evidence>
<dbReference type="PANTHER" id="PTHR31779:SF5">
    <property type="entry name" value="ZN(II)2CYS6 TRANSCRIPTION FACTOR (EUROFUNG)"/>
    <property type="match status" value="1"/>
</dbReference>
<dbReference type="Proteomes" id="UP000016935">
    <property type="component" value="Unassembled WGS sequence"/>
</dbReference>
<dbReference type="RefSeq" id="XP_008022731.1">
    <property type="nucleotide sequence ID" value="XM_008024540.1"/>
</dbReference>
<dbReference type="OrthoDB" id="9986881at2759"/>
<reference evidence="9 10" key="1">
    <citation type="journal article" date="2012" name="PLoS Pathog.">
        <title>Diverse lifestyles and strategies of plant pathogenesis encoded in the genomes of eighteen Dothideomycetes fungi.</title>
        <authorList>
            <person name="Ohm R.A."/>
            <person name="Feau N."/>
            <person name="Henrissat B."/>
            <person name="Schoch C.L."/>
            <person name="Horwitz B.A."/>
            <person name="Barry K.W."/>
            <person name="Condon B.J."/>
            <person name="Copeland A.C."/>
            <person name="Dhillon B."/>
            <person name="Glaser F."/>
            <person name="Hesse C.N."/>
            <person name="Kosti I."/>
            <person name="LaButti K."/>
            <person name="Lindquist E.A."/>
            <person name="Lucas S."/>
            <person name="Salamov A.A."/>
            <person name="Bradshaw R.E."/>
            <person name="Ciuffetti L."/>
            <person name="Hamelin R.C."/>
            <person name="Kema G.H.J."/>
            <person name="Lawrence C."/>
            <person name="Scott J.A."/>
            <person name="Spatafora J.W."/>
            <person name="Turgeon B.G."/>
            <person name="de Wit P.J.G.M."/>
            <person name="Zhong S."/>
            <person name="Goodwin S.B."/>
            <person name="Grigoriev I.V."/>
        </authorList>
    </citation>
    <scope>NUCLEOTIDE SEQUENCE [LARGE SCALE GENOMIC DNA]</scope>
    <source>
        <strain evidence="10">28A</strain>
    </source>
</reference>
<dbReference type="InterPro" id="IPR007219">
    <property type="entry name" value="XnlR_reg_dom"/>
</dbReference>
<keyword evidence="1" id="KW-0479">Metal-binding</keyword>
<keyword evidence="6" id="KW-0539">Nucleus</keyword>
<dbReference type="PANTHER" id="PTHR31779">
    <property type="entry name" value="2-NITROPROPANE DIOXYGENASE FAMILY, PUTATIVE (AFU_ORTHOLOGUE AFUA_2G17430)-RELATED"/>
    <property type="match status" value="1"/>
</dbReference>
<feature type="domain" description="Zn(2)-C6 fungal-type" evidence="8">
    <location>
        <begin position="16"/>
        <end position="45"/>
    </location>
</feature>
<evidence type="ECO:0000256" key="3">
    <source>
        <dbReference type="ARBA" id="ARBA00023015"/>
    </source>
</evidence>